<feature type="transmembrane region" description="Helical" evidence="1">
    <location>
        <begin position="21"/>
        <end position="46"/>
    </location>
</feature>
<evidence type="ECO:0000313" key="2">
    <source>
        <dbReference type="EMBL" id="OHV31469.1"/>
    </source>
</evidence>
<dbReference type="Proteomes" id="UP000179627">
    <property type="component" value="Unassembled WGS sequence"/>
</dbReference>
<dbReference type="RefSeq" id="WP_071088413.1">
    <property type="nucleotide sequence ID" value="NZ_MBLM01000144.1"/>
</dbReference>
<feature type="transmembrane region" description="Helical" evidence="1">
    <location>
        <begin position="66"/>
        <end position="88"/>
    </location>
</feature>
<dbReference type="Pfam" id="PF20139">
    <property type="entry name" value="DUF6529"/>
    <property type="match status" value="1"/>
</dbReference>
<dbReference type="OrthoDB" id="8774535at2"/>
<dbReference type="InterPro" id="IPR045382">
    <property type="entry name" value="DUF6529"/>
</dbReference>
<organism evidence="2 3">
    <name type="scientific">Parafrankia colletiae</name>
    <dbReference type="NCBI Taxonomy" id="573497"/>
    <lineage>
        <taxon>Bacteria</taxon>
        <taxon>Bacillati</taxon>
        <taxon>Actinomycetota</taxon>
        <taxon>Actinomycetes</taxon>
        <taxon>Frankiales</taxon>
        <taxon>Frankiaceae</taxon>
        <taxon>Parafrankia</taxon>
    </lineage>
</organism>
<feature type="transmembrane region" description="Helical" evidence="1">
    <location>
        <begin position="136"/>
        <end position="152"/>
    </location>
</feature>
<dbReference type="AlphaFoldDB" id="A0A1S1QD08"/>
<keyword evidence="1" id="KW-1133">Transmembrane helix</keyword>
<dbReference type="EMBL" id="MBLM01000144">
    <property type="protein sequence ID" value="OHV31469.1"/>
    <property type="molecule type" value="Genomic_DNA"/>
</dbReference>
<keyword evidence="1" id="KW-0472">Membrane</keyword>
<feature type="transmembrane region" description="Helical" evidence="1">
    <location>
        <begin position="109"/>
        <end position="130"/>
    </location>
</feature>
<proteinExistence type="predicted"/>
<name>A0A1S1QD08_9ACTN</name>
<evidence type="ECO:0000256" key="1">
    <source>
        <dbReference type="SAM" id="Phobius"/>
    </source>
</evidence>
<evidence type="ECO:0000313" key="3">
    <source>
        <dbReference type="Proteomes" id="UP000179627"/>
    </source>
</evidence>
<keyword evidence="1" id="KW-0812">Transmembrane</keyword>
<gene>
    <name evidence="2" type="ORF">CC117_26065</name>
</gene>
<accession>A0A1S1QD08</accession>
<comment type="caution">
    <text evidence="2">The sequence shown here is derived from an EMBL/GenBank/DDBJ whole genome shotgun (WGS) entry which is preliminary data.</text>
</comment>
<protein>
    <submittedName>
        <fullName evidence="2">Uncharacterized protein</fullName>
    </submittedName>
</protein>
<feature type="transmembrane region" description="Helical" evidence="1">
    <location>
        <begin position="164"/>
        <end position="190"/>
    </location>
</feature>
<keyword evidence="3" id="KW-1185">Reference proteome</keyword>
<sequence length="198" mass="21040">MALGTQKSDRNTGSDAALARSAGAGFALSLLVGVAVAVSLGVYARVHDPAGRPLLTLGFSGTLPMKAWLTTAATLLLLVQLTTALWMWGRLPGAGRAPAWAAPLHRWSGTVAFVLTLPVAFHCIWALGFASNEARTLVHSLVGCVFYGAYAAKMLGLRTRRLPGWALPVLGSAVLLSLVVLWLSASLWFFTRPDIPKY</sequence>
<reference evidence="3" key="1">
    <citation type="submission" date="2016-07" db="EMBL/GenBank/DDBJ databases">
        <title>Sequence Frankia sp. strain CcI1.17.</title>
        <authorList>
            <person name="Ghodhbane-Gtari F."/>
            <person name="Swanson E."/>
            <person name="Gueddou A."/>
            <person name="Morris K."/>
            <person name="Hezbri K."/>
            <person name="Ktari A."/>
            <person name="Nouioui I."/>
            <person name="Abebe-Akele F."/>
            <person name="Simpson S."/>
            <person name="Thomas K."/>
            <person name="Gtari M."/>
            <person name="Tisa L.S."/>
            <person name="Hurst S."/>
        </authorList>
    </citation>
    <scope>NUCLEOTIDE SEQUENCE [LARGE SCALE GENOMIC DNA]</scope>
    <source>
        <strain evidence="3">Cc1.17</strain>
    </source>
</reference>